<protein>
    <submittedName>
        <fullName evidence="1">Uncharacterized protein</fullName>
    </submittedName>
</protein>
<evidence type="ECO:0000313" key="2">
    <source>
        <dbReference type="Proteomes" id="UP000436138"/>
    </source>
</evidence>
<accession>A0A6I6MXN9</accession>
<dbReference type="RefSeq" id="WP_158918574.1">
    <property type="nucleotide sequence ID" value="NZ_CP047020.1"/>
</dbReference>
<sequence>MWLPEVEVLTELAHPVGRFVVPGMYGGFRIGLVGTELIVRTWIRVVDGSERTDTVTVDGVSIQEGGRL</sequence>
<organism evidence="1 2">
    <name type="scientific">Streptomyces broussonetiae</name>
    <dbReference type="NCBI Taxonomy" id="2686304"/>
    <lineage>
        <taxon>Bacteria</taxon>
        <taxon>Bacillati</taxon>
        <taxon>Actinomycetota</taxon>
        <taxon>Actinomycetes</taxon>
        <taxon>Kitasatosporales</taxon>
        <taxon>Streptomycetaceae</taxon>
        <taxon>Streptomyces</taxon>
    </lineage>
</organism>
<dbReference type="EMBL" id="CP047020">
    <property type="protein sequence ID" value="QHA03009.1"/>
    <property type="molecule type" value="Genomic_DNA"/>
</dbReference>
<evidence type="ECO:0000313" key="1">
    <source>
        <dbReference type="EMBL" id="QHA03009.1"/>
    </source>
</evidence>
<name>A0A6I6MXN9_9ACTN</name>
<gene>
    <name evidence="1" type="ORF">GQF42_06695</name>
</gene>
<dbReference type="AlphaFoldDB" id="A0A6I6MXN9"/>
<keyword evidence="2" id="KW-1185">Reference proteome</keyword>
<proteinExistence type="predicted"/>
<reference evidence="1 2" key="1">
    <citation type="submission" date="2019-12" db="EMBL/GenBank/DDBJ databases">
        <title>Streptomyces sp. strain T44 isolated from rhizosphere soil of Broussonetia papyrifera.</title>
        <authorList>
            <person name="Mo P."/>
        </authorList>
    </citation>
    <scope>NUCLEOTIDE SEQUENCE [LARGE SCALE GENOMIC DNA]</scope>
    <source>
        <strain evidence="1 2">T44</strain>
    </source>
</reference>
<dbReference type="Proteomes" id="UP000436138">
    <property type="component" value="Chromosome"/>
</dbReference>
<dbReference type="KEGG" id="sbro:GQF42_06695"/>